<dbReference type="InterPro" id="IPR050266">
    <property type="entry name" value="AB_hydrolase_sf"/>
</dbReference>
<proteinExistence type="predicted"/>
<evidence type="ECO:0000313" key="3">
    <source>
        <dbReference type="Proteomes" id="UP000281708"/>
    </source>
</evidence>
<feature type="domain" description="AB hydrolase-1" evidence="1">
    <location>
        <begin position="97"/>
        <end position="476"/>
    </location>
</feature>
<comment type="caution">
    <text evidence="2">The sequence shown here is derived from an EMBL/GenBank/DDBJ whole genome shotgun (WGS) entry which is preliminary data.</text>
</comment>
<sequence>MPRPPRKRIIAAMRRRLLVGLVTVLLVSATTSVVHAVTPRRVGSLALHRCRLGVAAWCGSLHVPLDYTDASAGTIRIGFGWLPARGRPTGTVVAEEGGPGYPSTGTAADYAAMLGGLRRHRNLLVVDARGTGRSTPLDCRSLQWLRVPSPRIPSRVAACGQQLDHTFRRADGSYVHASDLFTTANTARDLARVLDALGLGTVDLYGDSYGTYVAQSFLSRYPGRLRSVVLDSAYEARDLDPWYRTTPTTAHRAFDIVCRRAAHCHGSTWRRLGRTVRRLRRHHDGRDVTALVNIVNDAGYDTYPYEHLDPALRAYLRHGDLRALRRLYARDIAEDYSDYVRTPASYYSDGLYFAVACSDYPQLFDMGAAPAQRRQQLDASIAALPADTFAPFTTREWLRMLPYTETYTACLDWPTPTHAADPPVPDGASMDATGVPVLVLNGELDSLTPAVGGAHVAAQIGPAAQAYVAANNVHLVALDATTCGARVVRRFLTDPRRRPRAGCLGRIPALRVARG</sequence>
<gene>
    <name evidence="2" type="ORF">D9V37_01800</name>
</gene>
<dbReference type="GO" id="GO:0016020">
    <property type="term" value="C:membrane"/>
    <property type="evidence" value="ECO:0007669"/>
    <property type="project" value="TreeGrafter"/>
</dbReference>
<protein>
    <submittedName>
        <fullName evidence="2">Alpha/beta fold hydrolase</fullName>
    </submittedName>
</protein>
<reference evidence="2 3" key="1">
    <citation type="submission" date="2018-10" db="EMBL/GenBank/DDBJ databases">
        <title>Marmoricola sp. 4Q3S-7 whole genome shotgun sequence.</title>
        <authorList>
            <person name="Li F."/>
        </authorList>
    </citation>
    <scope>NUCLEOTIDE SEQUENCE [LARGE SCALE GENOMIC DNA]</scope>
    <source>
        <strain evidence="2 3">4Q3S-7</strain>
    </source>
</reference>
<dbReference type="Pfam" id="PF00561">
    <property type="entry name" value="Abhydrolase_1"/>
    <property type="match status" value="1"/>
</dbReference>
<evidence type="ECO:0000259" key="1">
    <source>
        <dbReference type="Pfam" id="PF00561"/>
    </source>
</evidence>
<dbReference type="PANTHER" id="PTHR43798:SF27">
    <property type="entry name" value="HYDROLASE ALPHA_BETA HYDROLASE FOLD FAMILY"/>
    <property type="match status" value="1"/>
</dbReference>
<dbReference type="RefSeq" id="WP_158604343.1">
    <property type="nucleotide sequence ID" value="NZ_RDBE01000001.1"/>
</dbReference>
<dbReference type="Gene3D" id="3.40.50.1820">
    <property type="entry name" value="alpha/beta hydrolase"/>
    <property type="match status" value="2"/>
</dbReference>
<dbReference type="OrthoDB" id="3930934at2"/>
<dbReference type="GO" id="GO:0016787">
    <property type="term" value="F:hydrolase activity"/>
    <property type="evidence" value="ECO:0007669"/>
    <property type="project" value="UniProtKB-KW"/>
</dbReference>
<dbReference type="InterPro" id="IPR000073">
    <property type="entry name" value="AB_hydrolase_1"/>
</dbReference>
<dbReference type="AlphaFoldDB" id="A0A3L8P715"/>
<organism evidence="2 3">
    <name type="scientific">Nocardioides mangrovicus</name>
    <dbReference type="NCBI Taxonomy" id="2478913"/>
    <lineage>
        <taxon>Bacteria</taxon>
        <taxon>Bacillati</taxon>
        <taxon>Actinomycetota</taxon>
        <taxon>Actinomycetes</taxon>
        <taxon>Propionibacteriales</taxon>
        <taxon>Nocardioidaceae</taxon>
        <taxon>Nocardioides</taxon>
    </lineage>
</organism>
<evidence type="ECO:0000313" key="2">
    <source>
        <dbReference type="EMBL" id="RLV50722.1"/>
    </source>
</evidence>
<dbReference type="PANTHER" id="PTHR43798">
    <property type="entry name" value="MONOACYLGLYCEROL LIPASE"/>
    <property type="match status" value="1"/>
</dbReference>
<accession>A0A3L8P715</accession>
<keyword evidence="3" id="KW-1185">Reference proteome</keyword>
<dbReference type="Proteomes" id="UP000281708">
    <property type="component" value="Unassembled WGS sequence"/>
</dbReference>
<dbReference type="EMBL" id="RDBE01000001">
    <property type="protein sequence ID" value="RLV50722.1"/>
    <property type="molecule type" value="Genomic_DNA"/>
</dbReference>
<dbReference type="InterPro" id="IPR029058">
    <property type="entry name" value="AB_hydrolase_fold"/>
</dbReference>
<name>A0A3L8P715_9ACTN</name>
<keyword evidence="2" id="KW-0378">Hydrolase</keyword>
<dbReference type="SUPFAM" id="SSF53474">
    <property type="entry name" value="alpha/beta-Hydrolases"/>
    <property type="match status" value="1"/>
</dbReference>